<comment type="caution">
    <text evidence="1">The sequence shown here is derived from an EMBL/GenBank/DDBJ whole genome shotgun (WGS) entry which is preliminary data.</text>
</comment>
<dbReference type="EMBL" id="AYYK01000001">
    <property type="protein sequence ID" value="KRM80010.1"/>
    <property type="molecule type" value="Genomic_DNA"/>
</dbReference>
<dbReference type="RefSeq" id="WP_057754159.1">
    <property type="nucleotide sequence ID" value="NZ_AYYK01000001.1"/>
</dbReference>
<name>A0A0R2BL68_9LACO</name>
<keyword evidence="2" id="KW-1185">Reference proteome</keyword>
<evidence type="ECO:0000313" key="2">
    <source>
        <dbReference type="Proteomes" id="UP000051813"/>
    </source>
</evidence>
<protein>
    <submittedName>
        <fullName evidence="1">Uncharacterized protein</fullName>
    </submittedName>
</protein>
<sequence length="64" mass="7222">MLDDRLIGMTFINTSEFNTGTIEQYGVYYHYVIDGPAQVGDTLEIVGATPLGLIVRRHESRLTY</sequence>
<accession>A0A0R2BL68</accession>
<dbReference type="STRING" id="1423738.FC84_GL000713"/>
<dbReference type="Proteomes" id="UP000051813">
    <property type="component" value="Unassembled WGS sequence"/>
</dbReference>
<dbReference type="OrthoDB" id="2303069at2"/>
<evidence type="ECO:0000313" key="1">
    <source>
        <dbReference type="EMBL" id="KRM80010.1"/>
    </source>
</evidence>
<proteinExistence type="predicted"/>
<gene>
    <name evidence="1" type="ORF">FC84_GL000713</name>
</gene>
<organism evidence="1 2">
    <name type="scientific">Lapidilactobacillus dextrinicus DSM 20335</name>
    <dbReference type="NCBI Taxonomy" id="1423738"/>
    <lineage>
        <taxon>Bacteria</taxon>
        <taxon>Bacillati</taxon>
        <taxon>Bacillota</taxon>
        <taxon>Bacilli</taxon>
        <taxon>Lactobacillales</taxon>
        <taxon>Lactobacillaceae</taxon>
        <taxon>Lapidilactobacillus</taxon>
    </lineage>
</organism>
<dbReference type="PATRIC" id="fig|1423738.3.peg.722"/>
<dbReference type="AlphaFoldDB" id="A0A0R2BL68"/>
<reference evidence="1 2" key="1">
    <citation type="journal article" date="2015" name="Genome Announc.">
        <title>Expanding the biotechnology potential of lactobacilli through comparative genomics of 213 strains and associated genera.</title>
        <authorList>
            <person name="Sun Z."/>
            <person name="Harris H.M."/>
            <person name="McCann A."/>
            <person name="Guo C."/>
            <person name="Argimon S."/>
            <person name="Zhang W."/>
            <person name="Yang X."/>
            <person name="Jeffery I.B."/>
            <person name="Cooney J.C."/>
            <person name="Kagawa T.F."/>
            <person name="Liu W."/>
            <person name="Song Y."/>
            <person name="Salvetti E."/>
            <person name="Wrobel A."/>
            <person name="Rasinkangas P."/>
            <person name="Parkhill J."/>
            <person name="Rea M.C."/>
            <person name="O'Sullivan O."/>
            <person name="Ritari J."/>
            <person name="Douillard F.P."/>
            <person name="Paul Ross R."/>
            <person name="Yang R."/>
            <person name="Briner A.E."/>
            <person name="Felis G.E."/>
            <person name="de Vos W.M."/>
            <person name="Barrangou R."/>
            <person name="Klaenhammer T.R."/>
            <person name="Caufield P.W."/>
            <person name="Cui Y."/>
            <person name="Zhang H."/>
            <person name="O'Toole P.W."/>
        </authorList>
    </citation>
    <scope>NUCLEOTIDE SEQUENCE [LARGE SCALE GENOMIC DNA]</scope>
    <source>
        <strain evidence="1 2">DSM 20335</strain>
    </source>
</reference>